<comment type="similarity">
    <text evidence="2">Belongs to the bacteroidetes fimbrillin superfamily. FimA/Mfa1 family.</text>
</comment>
<feature type="region of interest" description="Disordered" evidence="5">
    <location>
        <begin position="381"/>
        <end position="403"/>
    </location>
</feature>
<dbReference type="RefSeq" id="WP_118418003.1">
    <property type="nucleotide sequence ID" value="NZ_JAGURI010000038.1"/>
</dbReference>
<evidence type="ECO:0000256" key="3">
    <source>
        <dbReference type="ARBA" id="ARBA00022729"/>
    </source>
</evidence>
<feature type="compositionally biased region" description="Polar residues" evidence="5">
    <location>
        <begin position="392"/>
        <end position="403"/>
    </location>
</feature>
<evidence type="ECO:0000313" key="8">
    <source>
        <dbReference type="EMBL" id="RHL53350.1"/>
    </source>
</evidence>
<protein>
    <recommendedName>
        <fullName evidence="7">Major fimbrial subunit protein N-terminal domain-containing protein</fullName>
    </recommendedName>
</protein>
<dbReference type="PROSITE" id="PS51257">
    <property type="entry name" value="PROKAR_LIPOPROTEIN"/>
    <property type="match status" value="1"/>
</dbReference>
<evidence type="ECO:0000256" key="1">
    <source>
        <dbReference type="ARBA" id="ARBA00004561"/>
    </source>
</evidence>
<dbReference type="Proteomes" id="UP000283616">
    <property type="component" value="Unassembled WGS sequence"/>
</dbReference>
<comment type="caution">
    <text evidence="8">The sequence shown here is derived from an EMBL/GenBank/DDBJ whole genome shotgun (WGS) entry which is preliminary data.</text>
</comment>
<dbReference type="EMBL" id="QROV01000038">
    <property type="protein sequence ID" value="RHL53350.1"/>
    <property type="molecule type" value="Genomic_DNA"/>
</dbReference>
<evidence type="ECO:0000256" key="5">
    <source>
        <dbReference type="SAM" id="MobiDB-lite"/>
    </source>
</evidence>
<dbReference type="Pfam" id="PF21514">
    <property type="entry name" value="FimA-like_C"/>
    <property type="match status" value="1"/>
</dbReference>
<keyword evidence="4" id="KW-0281">Fimbrium</keyword>
<dbReference type="InterPro" id="IPR029141">
    <property type="entry name" value="FimA_N"/>
</dbReference>
<dbReference type="GO" id="GO:0009289">
    <property type="term" value="C:pilus"/>
    <property type="evidence" value="ECO:0007669"/>
    <property type="project" value="UniProtKB-SubCell"/>
</dbReference>
<evidence type="ECO:0000259" key="7">
    <source>
        <dbReference type="Pfam" id="PF06321"/>
    </source>
</evidence>
<dbReference type="Gene3D" id="2.60.40.3690">
    <property type="match status" value="1"/>
</dbReference>
<proteinExistence type="inferred from homology"/>
<evidence type="ECO:0000256" key="6">
    <source>
        <dbReference type="SAM" id="SignalP"/>
    </source>
</evidence>
<feature type="signal peptide" evidence="6">
    <location>
        <begin position="1"/>
        <end position="17"/>
    </location>
</feature>
<feature type="domain" description="Major fimbrial subunit protein N-terminal" evidence="7">
    <location>
        <begin position="37"/>
        <end position="160"/>
    </location>
</feature>
<evidence type="ECO:0000256" key="4">
    <source>
        <dbReference type="ARBA" id="ARBA00023263"/>
    </source>
</evidence>
<keyword evidence="3 6" id="KW-0732">Signal</keyword>
<sequence length="423" mass="44091">MKVKSLFLSMCAIAALASCSQNDDEVPGGSDSNAPEAKVILKLAGSGEQATSRAAGIPGDLDTKNGKVNDLTVFIFNQTGTVITKKFIGTPSAVGANSISTTTDAKRVAVVANTGDLTGAGGLFASVASEDALKAVVSDMLKAPSNPTGDLTHKDDNLYMSGVNDLGAFSDDGNGSQSASVTVALHFPSVRLSLTKISFNGGTVTDNKYVQKDQFAGDADANFTIDRVYLMNVQRTTHFLPATDGGSDYIAQDLKQYTGGVAWSNPWTGPEPNQFKPNNEYTIETGFATGAGLAANEISKIGHWYTFANTGVSALADHPTALVVEVRWRKVKADATANPAIAEEVQTLYFTTYFGAGDQAELEAGKAYSVALKLNGNFKPSSSGGSGGGGTTDPTKPTVNSSVEVTVTPASWAVVPEISKEWT</sequence>
<reference evidence="8 9" key="1">
    <citation type="submission" date="2018-08" db="EMBL/GenBank/DDBJ databases">
        <title>A genome reference for cultivated species of the human gut microbiota.</title>
        <authorList>
            <person name="Zou Y."/>
            <person name="Xue W."/>
            <person name="Luo G."/>
        </authorList>
    </citation>
    <scope>NUCLEOTIDE SEQUENCE [LARGE SCALE GENOMIC DNA]</scope>
    <source>
        <strain evidence="8 9">AF37-12</strain>
    </source>
</reference>
<comment type="subcellular location">
    <subcellularLocation>
        <location evidence="1">Fimbrium</location>
    </subcellularLocation>
</comment>
<gene>
    <name evidence="8" type="ORF">DW011_22915</name>
</gene>
<dbReference type="AlphaFoldDB" id="A0A415LUT6"/>
<evidence type="ECO:0000256" key="2">
    <source>
        <dbReference type="ARBA" id="ARBA00006011"/>
    </source>
</evidence>
<name>A0A415LUT6_BACT4</name>
<organism evidence="8 9">
    <name type="scientific">Bacteroides thetaiotaomicron</name>
    <dbReference type="NCBI Taxonomy" id="818"/>
    <lineage>
        <taxon>Bacteria</taxon>
        <taxon>Pseudomonadati</taxon>
        <taxon>Bacteroidota</taxon>
        <taxon>Bacteroidia</taxon>
        <taxon>Bacteroidales</taxon>
        <taxon>Bacteroidaceae</taxon>
        <taxon>Bacteroides</taxon>
    </lineage>
</organism>
<evidence type="ECO:0000313" key="9">
    <source>
        <dbReference type="Proteomes" id="UP000283616"/>
    </source>
</evidence>
<dbReference type="Pfam" id="PF06321">
    <property type="entry name" value="P_gingi_FimA"/>
    <property type="match status" value="1"/>
</dbReference>
<accession>A0A415LUT6</accession>
<feature type="chain" id="PRO_5019345038" description="Major fimbrial subunit protein N-terminal domain-containing protein" evidence="6">
    <location>
        <begin position="18"/>
        <end position="423"/>
    </location>
</feature>
<dbReference type="Gene3D" id="2.60.40.2580">
    <property type="match status" value="1"/>
</dbReference>